<gene>
    <name evidence="2" type="ORF">Cvel_5873</name>
</gene>
<dbReference type="EMBL" id="CDMZ01001983">
    <property type="protein sequence ID" value="CEM40116.1"/>
    <property type="molecule type" value="Genomic_DNA"/>
</dbReference>
<feature type="region of interest" description="Disordered" evidence="1">
    <location>
        <begin position="662"/>
        <end position="711"/>
    </location>
</feature>
<feature type="compositionally biased region" description="Low complexity" evidence="1">
    <location>
        <begin position="413"/>
        <end position="426"/>
    </location>
</feature>
<feature type="region of interest" description="Disordered" evidence="1">
    <location>
        <begin position="328"/>
        <end position="355"/>
    </location>
</feature>
<protein>
    <submittedName>
        <fullName evidence="2">Uncharacterized protein</fullName>
    </submittedName>
</protein>
<organism evidence="2">
    <name type="scientific">Chromera velia CCMP2878</name>
    <dbReference type="NCBI Taxonomy" id="1169474"/>
    <lineage>
        <taxon>Eukaryota</taxon>
        <taxon>Sar</taxon>
        <taxon>Alveolata</taxon>
        <taxon>Colpodellida</taxon>
        <taxon>Chromeraceae</taxon>
        <taxon>Chromera</taxon>
    </lineage>
</organism>
<proteinExistence type="predicted"/>
<dbReference type="AlphaFoldDB" id="A0A0G4H8L0"/>
<reference evidence="2" key="1">
    <citation type="submission" date="2014-11" db="EMBL/GenBank/DDBJ databases">
        <authorList>
            <person name="Otto D Thomas"/>
            <person name="Naeem Raeece"/>
        </authorList>
    </citation>
    <scope>NUCLEOTIDE SEQUENCE</scope>
</reference>
<evidence type="ECO:0000313" key="2">
    <source>
        <dbReference type="EMBL" id="CEM40116.1"/>
    </source>
</evidence>
<evidence type="ECO:0000256" key="1">
    <source>
        <dbReference type="SAM" id="MobiDB-lite"/>
    </source>
</evidence>
<feature type="region of interest" description="Disordered" evidence="1">
    <location>
        <begin position="393"/>
        <end position="513"/>
    </location>
</feature>
<feature type="compositionally biased region" description="Polar residues" evidence="1">
    <location>
        <begin position="438"/>
        <end position="485"/>
    </location>
</feature>
<sequence length="921" mass="100445">MMAAAEDVVEGRHGASGGRRFMQPTFVHSQKRFLNSDQDTIRNAFASNNFNSLRKEIPSQILPDTISDLKGQRCVDLRESLQKRQEEREREKERGTLAPQQQSTEDVPEWEGGERDGTKQFQGYSTVKQPSTLTPVVVTALYNPHPKKKGSETAREGEKEKEKAGTLLEFRSFRDFHLWKDKYCKNVREWVFRFHAKPAFWRPGNGTVLPYEPIFGLHSELERSILAPLTEGDRETHTDSHAILSEDSSRILGGPQVPSTERASCRRAFRSLALHDPKSVRSFVVEDARRGSLTGTSAAAGLRESGAPGDFLVESSVMLPALPAVTPLPPHANADEHNLFNSHVPGPTREQDEAATQNWGLTTCGSLASAKNAKGHSTSRSIRFLSPVASAVSLHSAPPTGRSPERDRPPLTASASDAAFPSPSRSLTRSGQPPPSLPQANVTFRSSGSKWAHGSQQSATGLGGQSASDTHSQQPRPLGMSTGTDSRALLGRPTRQFDRNARPTGPPQTDTKALRHLSSHRYISPPRRSSLHGGELVDVAEGPVVAAETYCSHRQGGISVVAGSVPRGFEARRAALQATAHALSRRLRNDWPDALATVHATESGLIQWSWYLPTVESEKGMCAYMQVVDREAPEIASGKFRKMAEMWGRRVRLLPPPQRILEGLVGGKTDQGETGGAEEQSAGPFGMSSEGHTGGEAGEGDTEGLEGKEEGESEKPALWCIFLHAPPWVRCQPSDAFEVANFQDFCDRAAGLSPFARSLLSATDSLMGPPPPEAAHGGGQSGKGYTLPQRRPHPTAIAAASKFSIANVYRGALLSDRPGQKSRDVTRTEHERVLARYGTCVLRCREAKIRVLSSAVQQLQGVFGDRTRSRVDTTSGVRSEDVRGVGTETPKPSIDVLMDLVRKYETQKALERRQVEDNAEE</sequence>
<accession>A0A0G4H8L0</accession>
<feature type="compositionally biased region" description="Basic and acidic residues" evidence="1">
    <location>
        <begin position="82"/>
        <end position="95"/>
    </location>
</feature>
<feature type="region of interest" description="Disordered" evidence="1">
    <location>
        <begin position="870"/>
        <end position="891"/>
    </location>
</feature>
<name>A0A0G4H8L0_9ALVE</name>
<feature type="region of interest" description="Disordered" evidence="1">
    <location>
        <begin position="765"/>
        <end position="791"/>
    </location>
</feature>
<feature type="region of interest" description="Disordered" evidence="1">
    <location>
        <begin position="82"/>
        <end position="126"/>
    </location>
</feature>
<dbReference type="VEuPathDB" id="CryptoDB:Cvel_5873"/>